<dbReference type="SUPFAM" id="SSF48452">
    <property type="entry name" value="TPR-like"/>
    <property type="match status" value="2"/>
</dbReference>
<evidence type="ECO:0000256" key="2">
    <source>
        <dbReference type="ARBA" id="ARBA00022803"/>
    </source>
</evidence>
<keyword evidence="2 3" id="KW-0802">TPR repeat</keyword>
<gene>
    <name evidence="4" type="ORF">ZHD862_LOCUS8784</name>
</gene>
<proteinExistence type="predicted"/>
<dbReference type="Pfam" id="PF13181">
    <property type="entry name" value="TPR_8"/>
    <property type="match status" value="1"/>
</dbReference>
<evidence type="ECO:0000256" key="3">
    <source>
        <dbReference type="PROSITE-ProRule" id="PRU00339"/>
    </source>
</evidence>
<name>A0A814BGZ2_9BILA</name>
<comment type="caution">
    <text evidence="4">The sequence shown here is derived from an EMBL/GenBank/DDBJ whole genome shotgun (WGS) entry which is preliminary data.</text>
</comment>
<dbReference type="AlphaFoldDB" id="A0A814BGZ2"/>
<dbReference type="PANTHER" id="PTHR45641:SF19">
    <property type="entry name" value="NEPHROCYSTIN-3"/>
    <property type="match status" value="1"/>
</dbReference>
<dbReference type="PROSITE" id="PS50005">
    <property type="entry name" value="TPR"/>
    <property type="match status" value="1"/>
</dbReference>
<dbReference type="Gene3D" id="1.25.40.10">
    <property type="entry name" value="Tetratricopeptide repeat domain"/>
    <property type="match status" value="3"/>
</dbReference>
<reference evidence="4" key="1">
    <citation type="submission" date="2021-02" db="EMBL/GenBank/DDBJ databases">
        <authorList>
            <person name="Nowell W R."/>
        </authorList>
    </citation>
    <scope>NUCLEOTIDE SEQUENCE</scope>
</reference>
<evidence type="ECO:0000256" key="1">
    <source>
        <dbReference type="ARBA" id="ARBA00022737"/>
    </source>
</evidence>
<protein>
    <recommendedName>
        <fullName evidence="6">Tetratricopeptide repeat protein</fullName>
    </recommendedName>
</protein>
<sequence>MDRSQAKDFADQGLLLSDMQRVLFEISLNTSLQEIATFVEIEHRTKFQEEREVLFDFNTLFNVTYVAYDPYERIWNVKMIAIPKSSIKEHPYLSTLREMFVKNHSATVAFGIAMTHGFDKKEQALHYFDQILLTLPSYHVDMPDILQQRAILYQEKGEHSLALSDYERALEIRRQRVQEDLLGIASLNSNIGNLQKTTSNFETSLNSHHAALSTYEQLYGTEQDHVTKAKVNEHIGLTYYSSGNTLKALEYLMLAQTVYKRLLPEKHLFQIELLGHIGTIHEATGNLTSAEKLFRRQLNWSETILPLDHPLLITFLDSVLRIHMKMNQTLNISTIFTEYLQKLNKTLGPQHPAIPRLLFMVAVLLESAQSIETIKFYEQAIHMSQDLIQPDRLTMLKCHKNLASLYRKHGNLTEALKYATRTLDLQQQYLFEEEKYQLEAADALHNIGLIYLEMNLSTDALPYLTKSLTMYRSTYSSDHPNVQAVLTSIIHAANRSQSIS</sequence>
<dbReference type="EMBL" id="CAJNOT010000290">
    <property type="protein sequence ID" value="CAF0928245.1"/>
    <property type="molecule type" value="Genomic_DNA"/>
</dbReference>
<evidence type="ECO:0008006" key="6">
    <source>
        <dbReference type="Google" id="ProtNLM"/>
    </source>
</evidence>
<dbReference type="SMART" id="SM00028">
    <property type="entry name" value="TPR"/>
    <property type="match status" value="6"/>
</dbReference>
<keyword evidence="1" id="KW-0677">Repeat</keyword>
<accession>A0A814BGZ2</accession>
<dbReference type="InterPro" id="IPR019734">
    <property type="entry name" value="TPR_rpt"/>
</dbReference>
<dbReference type="InterPro" id="IPR011990">
    <property type="entry name" value="TPR-like_helical_dom_sf"/>
</dbReference>
<feature type="repeat" description="TPR" evidence="3">
    <location>
        <begin position="143"/>
        <end position="176"/>
    </location>
</feature>
<dbReference type="Proteomes" id="UP000663864">
    <property type="component" value="Unassembled WGS sequence"/>
</dbReference>
<evidence type="ECO:0000313" key="4">
    <source>
        <dbReference type="EMBL" id="CAF0928245.1"/>
    </source>
</evidence>
<evidence type="ECO:0000313" key="5">
    <source>
        <dbReference type="Proteomes" id="UP000663864"/>
    </source>
</evidence>
<dbReference type="PANTHER" id="PTHR45641">
    <property type="entry name" value="TETRATRICOPEPTIDE REPEAT PROTEIN (AFU_ORTHOLOGUE AFUA_6G03870)"/>
    <property type="match status" value="1"/>
</dbReference>
<dbReference type="Pfam" id="PF13374">
    <property type="entry name" value="TPR_10"/>
    <property type="match status" value="1"/>
</dbReference>
<organism evidence="4 5">
    <name type="scientific">Rotaria sordida</name>
    <dbReference type="NCBI Taxonomy" id="392033"/>
    <lineage>
        <taxon>Eukaryota</taxon>
        <taxon>Metazoa</taxon>
        <taxon>Spiralia</taxon>
        <taxon>Gnathifera</taxon>
        <taxon>Rotifera</taxon>
        <taxon>Eurotatoria</taxon>
        <taxon>Bdelloidea</taxon>
        <taxon>Philodinida</taxon>
        <taxon>Philodinidae</taxon>
        <taxon>Rotaria</taxon>
    </lineage>
</organism>